<name>A0A6L6QNY4_9BURK</name>
<dbReference type="Gene3D" id="2.60.40.2970">
    <property type="match status" value="1"/>
</dbReference>
<protein>
    <submittedName>
        <fullName evidence="1">Uncharacterized protein</fullName>
    </submittedName>
</protein>
<sequence length="150" mass="16608">MKINLAALLALGALSGEPKVLDIRFSVQDVEGHAVLHIALANHMPQTVKVPRAIATEEEMFGKLFEVRDAETGQLLQYQGIMVKRGPLAEEDYLAMAPGARRSNTIDLSRAYAFRQGRHAYTISYTGHYLMEGKEMPLIEGPVSFVHTGR</sequence>
<proteinExistence type="predicted"/>
<keyword evidence="2" id="KW-1185">Reference proteome</keyword>
<evidence type="ECO:0000313" key="2">
    <source>
        <dbReference type="Proteomes" id="UP000472320"/>
    </source>
</evidence>
<evidence type="ECO:0000313" key="1">
    <source>
        <dbReference type="EMBL" id="MTW13930.1"/>
    </source>
</evidence>
<dbReference type="RefSeq" id="WP_155456843.1">
    <property type="nucleotide sequence ID" value="NZ_WNKX01000030.1"/>
</dbReference>
<dbReference type="EMBL" id="WNKX01000030">
    <property type="protein sequence ID" value="MTW13930.1"/>
    <property type="molecule type" value="Genomic_DNA"/>
</dbReference>
<gene>
    <name evidence="1" type="ORF">GM658_25275</name>
</gene>
<dbReference type="AlphaFoldDB" id="A0A6L6QNY4"/>
<organism evidence="1 2">
    <name type="scientific">Massilia eburnea</name>
    <dbReference type="NCBI Taxonomy" id="1776165"/>
    <lineage>
        <taxon>Bacteria</taxon>
        <taxon>Pseudomonadati</taxon>
        <taxon>Pseudomonadota</taxon>
        <taxon>Betaproteobacteria</taxon>
        <taxon>Burkholderiales</taxon>
        <taxon>Oxalobacteraceae</taxon>
        <taxon>Telluria group</taxon>
        <taxon>Massilia</taxon>
    </lineage>
</organism>
<dbReference type="Proteomes" id="UP000472320">
    <property type="component" value="Unassembled WGS sequence"/>
</dbReference>
<dbReference type="OrthoDB" id="8775091at2"/>
<comment type="caution">
    <text evidence="1">The sequence shown here is derived from an EMBL/GenBank/DDBJ whole genome shotgun (WGS) entry which is preliminary data.</text>
</comment>
<reference evidence="1 2" key="1">
    <citation type="submission" date="2019-11" db="EMBL/GenBank/DDBJ databases">
        <title>Type strains purchased from KCTC, JCM and DSMZ.</title>
        <authorList>
            <person name="Lu H."/>
        </authorList>
    </citation>
    <scope>NUCLEOTIDE SEQUENCE [LARGE SCALE GENOMIC DNA]</scope>
    <source>
        <strain evidence="1 2">JCM 31587</strain>
    </source>
</reference>
<accession>A0A6L6QNY4</accession>